<evidence type="ECO:0000256" key="2">
    <source>
        <dbReference type="ARBA" id="ARBA00009142"/>
    </source>
</evidence>
<keyword evidence="7 8" id="KW-0472">Membrane</keyword>
<dbReference type="RefSeq" id="WP_263711327.1">
    <property type="nucleotide sequence ID" value="NZ_JAOWKX010000002.1"/>
</dbReference>
<reference evidence="9 10" key="1">
    <citation type="submission" date="2022-10" db="EMBL/GenBank/DDBJ databases">
        <title>Aestuariibacter sp. AA17 isolated from Montipora capitata coral fragment.</title>
        <authorList>
            <person name="Emsley S.A."/>
            <person name="Pfannmuller K.M."/>
            <person name="Loughran R.M."/>
            <person name="Shlafstein M."/>
            <person name="Papke E."/>
            <person name="Saw J.H."/>
            <person name="Ushijima B."/>
            <person name="Videau P."/>
        </authorList>
    </citation>
    <scope>NUCLEOTIDE SEQUENCE [LARGE SCALE GENOMIC DNA]</scope>
    <source>
        <strain evidence="9 10">AA17</strain>
    </source>
</reference>
<feature type="transmembrane region" description="Helical" evidence="8">
    <location>
        <begin position="46"/>
        <end position="67"/>
    </location>
</feature>
<keyword evidence="6 8" id="KW-1133">Transmembrane helix</keyword>
<dbReference type="EMBL" id="JAOWKX010000002">
    <property type="protein sequence ID" value="MCV2884121.1"/>
    <property type="molecule type" value="Genomic_DNA"/>
</dbReference>
<dbReference type="InterPro" id="IPR052017">
    <property type="entry name" value="TSUP"/>
</dbReference>
<protein>
    <recommendedName>
        <fullName evidence="8">Probable membrane transporter protein</fullName>
    </recommendedName>
</protein>
<feature type="transmembrane region" description="Helical" evidence="8">
    <location>
        <begin position="135"/>
        <end position="153"/>
    </location>
</feature>
<feature type="transmembrane region" description="Helical" evidence="8">
    <location>
        <begin position="104"/>
        <end position="123"/>
    </location>
</feature>
<evidence type="ECO:0000256" key="1">
    <source>
        <dbReference type="ARBA" id="ARBA00004651"/>
    </source>
</evidence>
<evidence type="ECO:0000256" key="8">
    <source>
        <dbReference type="RuleBase" id="RU363041"/>
    </source>
</evidence>
<evidence type="ECO:0000256" key="3">
    <source>
        <dbReference type="ARBA" id="ARBA00022448"/>
    </source>
</evidence>
<dbReference type="PANTHER" id="PTHR30269:SF37">
    <property type="entry name" value="MEMBRANE TRANSPORTER PROTEIN"/>
    <property type="match status" value="1"/>
</dbReference>
<accession>A0ABT3A624</accession>
<evidence type="ECO:0000256" key="4">
    <source>
        <dbReference type="ARBA" id="ARBA00022475"/>
    </source>
</evidence>
<dbReference type="Pfam" id="PF01925">
    <property type="entry name" value="TauE"/>
    <property type="match status" value="1"/>
</dbReference>
<name>A0ABT3A624_9ALTE</name>
<dbReference type="PANTHER" id="PTHR30269">
    <property type="entry name" value="TRANSMEMBRANE PROTEIN YFCA"/>
    <property type="match status" value="1"/>
</dbReference>
<comment type="caution">
    <text evidence="9">The sequence shown here is derived from an EMBL/GenBank/DDBJ whole genome shotgun (WGS) entry which is preliminary data.</text>
</comment>
<evidence type="ECO:0000256" key="5">
    <source>
        <dbReference type="ARBA" id="ARBA00022692"/>
    </source>
</evidence>
<gene>
    <name evidence="9" type="ORF">OE749_05400</name>
</gene>
<feature type="transmembrane region" description="Helical" evidence="8">
    <location>
        <begin position="201"/>
        <end position="223"/>
    </location>
</feature>
<dbReference type="Proteomes" id="UP001652504">
    <property type="component" value="Unassembled WGS sequence"/>
</dbReference>
<keyword evidence="10" id="KW-1185">Reference proteome</keyword>
<comment type="similarity">
    <text evidence="2 8">Belongs to the 4-toluene sulfonate uptake permease (TSUP) (TC 2.A.102) family.</text>
</comment>
<feature type="transmembrane region" description="Helical" evidence="8">
    <location>
        <begin position="229"/>
        <end position="250"/>
    </location>
</feature>
<feature type="transmembrane region" description="Helical" evidence="8">
    <location>
        <begin position="79"/>
        <end position="98"/>
    </location>
</feature>
<keyword evidence="3" id="KW-0813">Transport</keyword>
<comment type="subcellular location">
    <subcellularLocation>
        <location evidence="1 8">Cell membrane</location>
        <topology evidence="1 8">Multi-pass membrane protein</topology>
    </subcellularLocation>
</comment>
<keyword evidence="4 8" id="KW-1003">Cell membrane</keyword>
<evidence type="ECO:0000313" key="10">
    <source>
        <dbReference type="Proteomes" id="UP001652504"/>
    </source>
</evidence>
<proteinExistence type="inferred from homology"/>
<feature type="transmembrane region" description="Helical" evidence="8">
    <location>
        <begin position="7"/>
        <end position="26"/>
    </location>
</feature>
<evidence type="ECO:0000313" key="9">
    <source>
        <dbReference type="EMBL" id="MCV2884121.1"/>
    </source>
</evidence>
<organism evidence="9 10">
    <name type="scientific">Fluctibacter corallii</name>
    <dbReference type="NCBI Taxonomy" id="2984329"/>
    <lineage>
        <taxon>Bacteria</taxon>
        <taxon>Pseudomonadati</taxon>
        <taxon>Pseudomonadota</taxon>
        <taxon>Gammaproteobacteria</taxon>
        <taxon>Alteromonadales</taxon>
        <taxon>Alteromonadaceae</taxon>
        <taxon>Fluctibacter</taxon>
    </lineage>
</organism>
<evidence type="ECO:0000256" key="6">
    <source>
        <dbReference type="ARBA" id="ARBA00022989"/>
    </source>
</evidence>
<keyword evidence="5 8" id="KW-0812">Transmembrane</keyword>
<sequence>MEILHAFGLTPIQLTILACAVITTGISKSGFAGGLGVLTIPMLSLVMSPILAVSLMLPVLLVMDVLSIRVWRNQFDSQLLYILIPAGIIGVILGYLTFSFISENALKVVLGGFTLAFAINGLFAKRVKSMPLVSGGYGCGILSGFTSFIAHAGGPPLNFFLLSLGLTKQTYLATAVMYYAVINLSKVPAYIQLGQFSFNHVVIALCFIPLSFVGVKLGVWMQSRLNETLFFRVIYILLIVLGIVLLSSGLS</sequence>
<evidence type="ECO:0000256" key="7">
    <source>
        <dbReference type="ARBA" id="ARBA00023136"/>
    </source>
</evidence>
<dbReference type="InterPro" id="IPR002781">
    <property type="entry name" value="TM_pro_TauE-like"/>
</dbReference>